<feature type="domain" description="Leucine-binding protein" evidence="5">
    <location>
        <begin position="35"/>
        <end position="385"/>
    </location>
</feature>
<name>A0A7X3MWV0_9HYPH</name>
<dbReference type="CDD" id="cd06330">
    <property type="entry name" value="PBP1_As_SBP-like"/>
    <property type="match status" value="1"/>
</dbReference>
<sequence>MTRRVSRRTVLGGAAALGAVAIGRPYGSFAQTSGPIKIGILLPLTGSQASYAPDCQLSAQIAVDQINAAGGVLGRKLEIVFRDDKANPNAALAAARELMGEGINLFIGGLNTPSALAIAGIMPDAKSVLITIGSVADSLTHESFNRNFFRITDSAYSRAQAQARLAAEKYPDITRWGGILPDVEFGHALWRSYSSGLKRFYPQLANKPAEISDPVLQKFGAIDFKNQISSLMRQPVEAVYQSLTGEDFLTMITQARPFGLTRKIKVFMDLSGELVFAKTLKQNLPENFWSGSHWYYGSYQNIPAGRALYEEYVKRTGDKYPTGYIGPAHMALYAYVNAIKAAGSTETDAVINALEGIRFESAKGDISFRKEDHQVISDINLIKLNPKNDELGWVVAEEAKIPGADLLGAATPGKPLVIQD</sequence>
<reference evidence="6 7" key="2">
    <citation type="submission" date="2020-01" db="EMBL/GenBank/DDBJ databases">
        <title>Microvirga sp. nov., an arsenate reduction bacterium isolated from Tibet hotspring sediments.</title>
        <authorList>
            <person name="Xian W.-D."/>
            <person name="Li W.-J."/>
        </authorList>
    </citation>
    <scope>NUCLEOTIDE SEQUENCE [LARGE SCALE GENOMIC DNA]</scope>
    <source>
        <strain evidence="6 7">KCTC 23863</strain>
    </source>
</reference>
<dbReference type="InterPro" id="IPR051010">
    <property type="entry name" value="BCAA_transport"/>
</dbReference>
<evidence type="ECO:0000313" key="6">
    <source>
        <dbReference type="EMBL" id="MXQ14707.1"/>
    </source>
</evidence>
<dbReference type="InterPro" id="IPR000709">
    <property type="entry name" value="Leu_Ile_Val-bd"/>
</dbReference>
<keyword evidence="4" id="KW-0029">Amino-acid transport</keyword>
<proteinExistence type="inferred from homology"/>
<evidence type="ECO:0000256" key="4">
    <source>
        <dbReference type="ARBA" id="ARBA00022970"/>
    </source>
</evidence>
<dbReference type="RefSeq" id="WP_160888420.1">
    <property type="nucleotide sequence ID" value="NZ_WURB01000043.1"/>
</dbReference>
<keyword evidence="3" id="KW-0732">Signal</keyword>
<dbReference type="Gene3D" id="3.40.50.2300">
    <property type="match status" value="2"/>
</dbReference>
<dbReference type="InterPro" id="IPR006311">
    <property type="entry name" value="TAT_signal"/>
</dbReference>
<comment type="similarity">
    <text evidence="1">Belongs to the leucine-binding protein family.</text>
</comment>
<comment type="caution">
    <text evidence="6">The sequence shown here is derived from an EMBL/GenBank/DDBJ whole genome shotgun (WGS) entry which is preliminary data.</text>
</comment>
<organism evidence="6 7">
    <name type="scientific">Microvirga makkahensis</name>
    <dbReference type="NCBI Taxonomy" id="1128670"/>
    <lineage>
        <taxon>Bacteria</taxon>
        <taxon>Pseudomonadati</taxon>
        <taxon>Pseudomonadota</taxon>
        <taxon>Alphaproteobacteria</taxon>
        <taxon>Hyphomicrobiales</taxon>
        <taxon>Methylobacteriaceae</taxon>
        <taxon>Microvirga</taxon>
    </lineage>
</organism>
<evidence type="ECO:0000259" key="5">
    <source>
        <dbReference type="Pfam" id="PF13458"/>
    </source>
</evidence>
<dbReference type="GO" id="GO:0006865">
    <property type="term" value="P:amino acid transport"/>
    <property type="evidence" value="ECO:0007669"/>
    <property type="project" value="UniProtKB-KW"/>
</dbReference>
<dbReference type="PANTHER" id="PTHR30483">
    <property type="entry name" value="LEUCINE-SPECIFIC-BINDING PROTEIN"/>
    <property type="match status" value="1"/>
</dbReference>
<dbReference type="InterPro" id="IPR028082">
    <property type="entry name" value="Peripla_BP_I"/>
</dbReference>
<dbReference type="EMBL" id="WURB01000043">
    <property type="protein sequence ID" value="MXQ14707.1"/>
    <property type="molecule type" value="Genomic_DNA"/>
</dbReference>
<evidence type="ECO:0000313" key="7">
    <source>
        <dbReference type="Proteomes" id="UP000436483"/>
    </source>
</evidence>
<dbReference type="OrthoDB" id="8043158at2"/>
<protein>
    <submittedName>
        <fullName evidence="6">ABC transporter substrate-binding protein</fullName>
    </submittedName>
</protein>
<evidence type="ECO:0000256" key="3">
    <source>
        <dbReference type="ARBA" id="ARBA00022729"/>
    </source>
</evidence>
<evidence type="ECO:0000256" key="2">
    <source>
        <dbReference type="ARBA" id="ARBA00022448"/>
    </source>
</evidence>
<dbReference type="InterPro" id="IPR028081">
    <property type="entry name" value="Leu-bd"/>
</dbReference>
<dbReference type="AlphaFoldDB" id="A0A7X3MWV0"/>
<accession>A0A7X3MWV0</accession>
<keyword evidence="2" id="KW-0813">Transport</keyword>
<dbReference type="PRINTS" id="PR00337">
    <property type="entry name" value="LEUILEVALBP"/>
</dbReference>
<dbReference type="Pfam" id="PF13458">
    <property type="entry name" value="Peripla_BP_6"/>
    <property type="match status" value="1"/>
</dbReference>
<dbReference type="Proteomes" id="UP000436483">
    <property type="component" value="Unassembled WGS sequence"/>
</dbReference>
<keyword evidence="7" id="KW-1185">Reference proteome</keyword>
<dbReference type="SUPFAM" id="SSF53822">
    <property type="entry name" value="Periplasmic binding protein-like I"/>
    <property type="match status" value="1"/>
</dbReference>
<dbReference type="PROSITE" id="PS51318">
    <property type="entry name" value="TAT"/>
    <property type="match status" value="1"/>
</dbReference>
<gene>
    <name evidence="6" type="ORF">GR328_25315</name>
</gene>
<evidence type="ECO:0000256" key="1">
    <source>
        <dbReference type="ARBA" id="ARBA00010062"/>
    </source>
</evidence>
<reference evidence="6 7" key="1">
    <citation type="submission" date="2019-12" db="EMBL/GenBank/DDBJ databases">
        <authorList>
            <person name="Yuan C.-G."/>
        </authorList>
    </citation>
    <scope>NUCLEOTIDE SEQUENCE [LARGE SCALE GENOMIC DNA]</scope>
    <source>
        <strain evidence="6 7">KCTC 23863</strain>
    </source>
</reference>